<gene>
    <name evidence="12" type="ORF">OJ254_12120</name>
</gene>
<keyword evidence="13" id="KW-1185">Reference proteome</keyword>
<evidence type="ECO:0000256" key="7">
    <source>
        <dbReference type="ARBA" id="ARBA00023136"/>
    </source>
</evidence>
<organism evidence="12 13">
    <name type="scientific">Streptomyces endophytica</name>
    <dbReference type="NCBI Taxonomy" id="2991496"/>
    <lineage>
        <taxon>Bacteria</taxon>
        <taxon>Bacillati</taxon>
        <taxon>Actinomycetota</taxon>
        <taxon>Actinomycetes</taxon>
        <taxon>Kitasatosporales</taxon>
        <taxon>Streptomycetaceae</taxon>
        <taxon>Streptomyces</taxon>
    </lineage>
</organism>
<evidence type="ECO:0000256" key="1">
    <source>
        <dbReference type="ARBA" id="ARBA00004141"/>
    </source>
</evidence>
<dbReference type="Gene3D" id="1.10.10.10">
    <property type="entry name" value="Winged helix-like DNA-binding domain superfamily/Winged helix DNA-binding domain"/>
    <property type="match status" value="1"/>
</dbReference>
<comment type="subcellular location">
    <subcellularLocation>
        <location evidence="9">Cell membrane</location>
        <topology evidence="9">Multi-pass membrane protein</topology>
    </subcellularLocation>
    <subcellularLocation>
        <location evidence="1">Membrane</location>
        <topology evidence="1">Multi-pass membrane protein</topology>
    </subcellularLocation>
</comment>
<dbReference type="PANTHER" id="PTHR43701">
    <property type="entry name" value="MEMBRANE TRANSPORTER PROTEIN MJ0441-RELATED"/>
    <property type="match status" value="1"/>
</dbReference>
<feature type="transmembrane region" description="Helical" evidence="9">
    <location>
        <begin position="504"/>
        <end position="525"/>
    </location>
</feature>
<feature type="domain" description="HTH gntR-type" evidence="11">
    <location>
        <begin position="1"/>
        <end position="53"/>
    </location>
</feature>
<dbReference type="InterPro" id="IPR051598">
    <property type="entry name" value="TSUP/Inactive_protease-like"/>
</dbReference>
<dbReference type="SUPFAM" id="SSF46785">
    <property type="entry name" value="Winged helix' DNA-binding domain"/>
    <property type="match status" value="1"/>
</dbReference>
<dbReference type="PANTHER" id="PTHR43701:SF2">
    <property type="entry name" value="MEMBRANE TRANSPORTER PROTEIN YJNA-RELATED"/>
    <property type="match status" value="1"/>
</dbReference>
<evidence type="ECO:0000256" key="8">
    <source>
        <dbReference type="ARBA" id="ARBA00023163"/>
    </source>
</evidence>
<evidence type="ECO:0000256" key="3">
    <source>
        <dbReference type="ARBA" id="ARBA00022692"/>
    </source>
</evidence>
<feature type="transmembrane region" description="Helical" evidence="9">
    <location>
        <begin position="324"/>
        <end position="343"/>
    </location>
</feature>
<dbReference type="InterPro" id="IPR000524">
    <property type="entry name" value="Tscrpt_reg_HTH_GntR"/>
</dbReference>
<keyword evidence="7 9" id="KW-0472">Membrane</keyword>
<dbReference type="InterPro" id="IPR036390">
    <property type="entry name" value="WH_DNA-bd_sf"/>
</dbReference>
<dbReference type="PROSITE" id="PS50949">
    <property type="entry name" value="HTH_GNTR"/>
    <property type="match status" value="1"/>
</dbReference>
<comment type="similarity">
    <text evidence="2 9">Belongs to the 4-toluene sulfonate uptake permease (TSUP) (TC 2.A.102) family.</text>
</comment>
<keyword evidence="3 9" id="KW-0812">Transmembrane</keyword>
<feature type="compositionally biased region" description="Low complexity" evidence="10">
    <location>
        <begin position="228"/>
        <end position="244"/>
    </location>
</feature>
<reference evidence="12" key="1">
    <citation type="submission" date="2022-11" db="EMBL/GenBank/DDBJ databases">
        <title>Identification and genomic analyses of a novel endophytic actinobacterium Streptomyces endophytica sp. nov. with potential for biocontrol of Yam anthracnose.</title>
        <authorList>
            <person name="Huang X."/>
        </authorList>
    </citation>
    <scope>NUCLEOTIDE SEQUENCE</scope>
    <source>
        <strain evidence="12">HNM0140</strain>
    </source>
</reference>
<evidence type="ECO:0000256" key="5">
    <source>
        <dbReference type="ARBA" id="ARBA00023015"/>
    </source>
</evidence>
<dbReference type="InterPro" id="IPR002781">
    <property type="entry name" value="TM_pro_TauE-like"/>
</dbReference>
<dbReference type="Pfam" id="PF07702">
    <property type="entry name" value="UTRA"/>
    <property type="match status" value="1"/>
</dbReference>
<dbReference type="PRINTS" id="PR00035">
    <property type="entry name" value="HTHGNTR"/>
</dbReference>
<protein>
    <recommendedName>
        <fullName evidence="9">Probable membrane transporter protein</fullName>
    </recommendedName>
</protein>
<feature type="transmembrane region" description="Helical" evidence="9">
    <location>
        <begin position="254"/>
        <end position="279"/>
    </location>
</feature>
<feature type="region of interest" description="Disordered" evidence="10">
    <location>
        <begin position="228"/>
        <end position="247"/>
    </location>
</feature>
<keyword evidence="6" id="KW-0238">DNA-binding</keyword>
<dbReference type="Gene3D" id="3.40.1410.10">
    <property type="entry name" value="Chorismate lyase-like"/>
    <property type="match status" value="1"/>
</dbReference>
<dbReference type="InterPro" id="IPR036388">
    <property type="entry name" value="WH-like_DNA-bd_sf"/>
</dbReference>
<evidence type="ECO:0000259" key="11">
    <source>
        <dbReference type="PROSITE" id="PS50949"/>
    </source>
</evidence>
<dbReference type="Proteomes" id="UP001164959">
    <property type="component" value="Chromosome"/>
</dbReference>
<proteinExistence type="inferred from homology"/>
<dbReference type="InterPro" id="IPR011663">
    <property type="entry name" value="UTRA"/>
</dbReference>
<sequence>MDAGAFTEEFPAEHRLTAEYEVSRHTVREALRKLRADGLVIAERGRASRLDTRRIQQPLGSLYSLFRELEGQGVEQRSEVLRLERTADGTIAGHLGLVPDAPLVVLERLRLADGEPLAHDTAYLPAEFAEPLLEADFGHTSLYGELSRRCAVKVTGGRERIQPFLPDIRQAWLLGLADREPAFAIERLGRSGERPVEWRETVVRGDRFTFVAEWSDDSPAVALAPRAAHPSAAPHAADPSASSRIRPRVRPPSVSVLIAAAALPCGLLIGLLLGALGGGGSVLAVPVLVYVLGQSPHEATAGALVVVTVGAVTGLLCHARAGRVRWAAGVTFGALGTAGSYLGSRWSAAVPPAVLMAAFAGLMLVVAALLLLRGRSERRAARSPRPPRSARLRTPRPDRSPAPHPALRSGRVAVTASAVGLLTGFFGVGGGFVVVPALTLVLGLEMPIAIGTSLLVILLNSVTALATRAGTGHLDWPLLAGFAACAALGSHLGNRLTTRLPAQVLTTAFAALVTLLALTTAAAAVPRLWPP</sequence>
<dbReference type="SUPFAM" id="SSF64288">
    <property type="entry name" value="Chorismate lyase-like"/>
    <property type="match status" value="1"/>
</dbReference>
<accession>A0ABY6PC53</accession>
<dbReference type="InterPro" id="IPR028978">
    <property type="entry name" value="Chorismate_lyase_/UTRA_dom_sf"/>
</dbReference>
<evidence type="ECO:0000313" key="13">
    <source>
        <dbReference type="Proteomes" id="UP001164959"/>
    </source>
</evidence>
<feature type="transmembrane region" description="Helical" evidence="9">
    <location>
        <begin position="299"/>
        <end position="317"/>
    </location>
</feature>
<feature type="transmembrane region" description="Helical" evidence="9">
    <location>
        <begin position="418"/>
        <end position="442"/>
    </location>
</feature>
<name>A0ABY6PC53_9ACTN</name>
<keyword evidence="5" id="KW-0805">Transcription regulation</keyword>
<dbReference type="Pfam" id="PF00392">
    <property type="entry name" value="GntR"/>
    <property type="match status" value="1"/>
</dbReference>
<feature type="region of interest" description="Disordered" evidence="10">
    <location>
        <begin position="380"/>
        <end position="407"/>
    </location>
</feature>
<feature type="transmembrane region" description="Helical" evidence="9">
    <location>
        <begin position="349"/>
        <end position="372"/>
    </location>
</feature>
<feature type="transmembrane region" description="Helical" evidence="9">
    <location>
        <begin position="448"/>
        <end position="467"/>
    </location>
</feature>
<dbReference type="RefSeq" id="WP_265362335.1">
    <property type="nucleotide sequence ID" value="NZ_CP110636.1"/>
</dbReference>
<dbReference type="SMART" id="SM00866">
    <property type="entry name" value="UTRA"/>
    <property type="match status" value="1"/>
</dbReference>
<dbReference type="Pfam" id="PF01925">
    <property type="entry name" value="TauE"/>
    <property type="match status" value="1"/>
</dbReference>
<keyword evidence="9" id="KW-1003">Cell membrane</keyword>
<keyword evidence="4 9" id="KW-1133">Transmembrane helix</keyword>
<evidence type="ECO:0000313" key="12">
    <source>
        <dbReference type="EMBL" id="UZJ30955.1"/>
    </source>
</evidence>
<evidence type="ECO:0000256" key="4">
    <source>
        <dbReference type="ARBA" id="ARBA00022989"/>
    </source>
</evidence>
<evidence type="ECO:0000256" key="6">
    <source>
        <dbReference type="ARBA" id="ARBA00023125"/>
    </source>
</evidence>
<evidence type="ECO:0000256" key="2">
    <source>
        <dbReference type="ARBA" id="ARBA00009142"/>
    </source>
</evidence>
<dbReference type="EMBL" id="CP110636">
    <property type="protein sequence ID" value="UZJ30955.1"/>
    <property type="molecule type" value="Genomic_DNA"/>
</dbReference>
<evidence type="ECO:0000256" key="9">
    <source>
        <dbReference type="RuleBase" id="RU363041"/>
    </source>
</evidence>
<keyword evidence="8" id="KW-0804">Transcription</keyword>
<evidence type="ECO:0000256" key="10">
    <source>
        <dbReference type="SAM" id="MobiDB-lite"/>
    </source>
</evidence>